<evidence type="ECO:0000313" key="2">
    <source>
        <dbReference type="Proteomes" id="UP000265618"/>
    </source>
</evidence>
<dbReference type="Proteomes" id="UP000265618">
    <property type="component" value="Unassembled WGS sequence"/>
</dbReference>
<protein>
    <submittedName>
        <fullName evidence="1">Uncharacterized protein</fullName>
    </submittedName>
</protein>
<reference evidence="1 2" key="1">
    <citation type="journal article" date="2018" name="PLoS ONE">
        <title>The draft genome of Kipferlia bialata reveals reductive genome evolution in fornicate parasites.</title>
        <authorList>
            <person name="Tanifuji G."/>
            <person name="Takabayashi S."/>
            <person name="Kume K."/>
            <person name="Takagi M."/>
            <person name="Nakayama T."/>
            <person name="Kamikawa R."/>
            <person name="Inagaki Y."/>
            <person name="Hashimoto T."/>
        </authorList>
    </citation>
    <scope>NUCLEOTIDE SEQUENCE [LARGE SCALE GENOMIC DNA]</scope>
    <source>
        <strain evidence="1">NY0173</strain>
    </source>
</reference>
<accession>A0A391P1Z4</accession>
<name>A0A391P1Z4_9EUKA</name>
<dbReference type="EMBL" id="BDIP01009398">
    <property type="protein sequence ID" value="GCA65008.1"/>
    <property type="molecule type" value="Genomic_DNA"/>
</dbReference>
<keyword evidence="2" id="KW-1185">Reference proteome</keyword>
<gene>
    <name evidence="1" type="ORF">KIPB_015999</name>
</gene>
<dbReference type="AlphaFoldDB" id="A0A391P1Z4"/>
<feature type="non-terminal residue" evidence="1">
    <location>
        <position position="62"/>
    </location>
</feature>
<evidence type="ECO:0000313" key="1">
    <source>
        <dbReference type="EMBL" id="GCA65008.1"/>
    </source>
</evidence>
<sequence length="62" mass="6486">MAPALLVSDTVGGLAEGDDTRTCDSASLNTPTSLKERMGHDSTVFATRCFTAFESACDLTAE</sequence>
<comment type="caution">
    <text evidence="1">The sequence shown here is derived from an EMBL/GenBank/DDBJ whole genome shotgun (WGS) entry which is preliminary data.</text>
</comment>
<organism evidence="1 2">
    <name type="scientific">Kipferlia bialata</name>
    <dbReference type="NCBI Taxonomy" id="797122"/>
    <lineage>
        <taxon>Eukaryota</taxon>
        <taxon>Metamonada</taxon>
        <taxon>Carpediemonas-like organisms</taxon>
        <taxon>Kipferlia</taxon>
    </lineage>
</organism>
<proteinExistence type="predicted"/>